<name>A0A132A7J8_SARSC</name>
<evidence type="ECO:0000259" key="9">
    <source>
        <dbReference type="Pfam" id="PF02826"/>
    </source>
</evidence>
<evidence type="ECO:0000256" key="2">
    <source>
        <dbReference type="ARBA" id="ARBA00021582"/>
    </source>
</evidence>
<dbReference type="CDD" id="cd12173">
    <property type="entry name" value="PGDH_4"/>
    <property type="match status" value="1"/>
</dbReference>
<gene>
    <name evidence="10" type="ORF">QR98_0050920</name>
</gene>
<keyword evidence="5" id="KW-0007">Acetylation</keyword>
<feature type="domain" description="D-isomer specific 2-hydroxyacid dehydrogenase catalytic" evidence="8">
    <location>
        <begin position="7"/>
        <end position="268"/>
    </location>
</feature>
<feature type="domain" description="D-isomer specific 2-hydroxyacid dehydrogenase NAD-binding" evidence="9">
    <location>
        <begin position="166"/>
        <end position="236"/>
    </location>
</feature>
<dbReference type="PANTHER" id="PTHR42938">
    <property type="entry name" value="FORMATE DEHYDROGENASE 1"/>
    <property type="match status" value="1"/>
</dbReference>
<dbReference type="InterPro" id="IPR006140">
    <property type="entry name" value="D-isomer_DH_NAD-bd"/>
</dbReference>
<dbReference type="OrthoDB" id="1621027at2759"/>
<dbReference type="InterPro" id="IPR029753">
    <property type="entry name" value="D-isomer_DH_CS"/>
</dbReference>
<evidence type="ECO:0000256" key="1">
    <source>
        <dbReference type="ARBA" id="ARBA00011881"/>
    </source>
</evidence>
<comment type="subunit">
    <text evidence="1">Homotetramer.</text>
</comment>
<dbReference type="Proteomes" id="UP000616769">
    <property type="component" value="Unassembled WGS sequence"/>
</dbReference>
<evidence type="ECO:0000313" key="10">
    <source>
        <dbReference type="EMBL" id="KPM06615.1"/>
    </source>
</evidence>
<evidence type="ECO:0000313" key="11">
    <source>
        <dbReference type="Proteomes" id="UP000616769"/>
    </source>
</evidence>
<keyword evidence="3" id="KW-0597">Phosphoprotein</keyword>
<accession>A0A132A7J8</accession>
<dbReference type="GO" id="GO:0004617">
    <property type="term" value="F:phosphoglycerate dehydrogenase activity"/>
    <property type="evidence" value="ECO:0007669"/>
    <property type="project" value="TreeGrafter"/>
</dbReference>
<evidence type="ECO:0000256" key="6">
    <source>
        <dbReference type="ARBA" id="ARBA00023002"/>
    </source>
</evidence>
<evidence type="ECO:0000259" key="8">
    <source>
        <dbReference type="Pfam" id="PF00389"/>
    </source>
</evidence>
<reference evidence="10 11" key="1">
    <citation type="journal article" date="2015" name="Parasit. Vectors">
        <title>Draft genome of the scabies mite.</title>
        <authorList>
            <person name="Rider S.D.Jr."/>
            <person name="Morgan M.S."/>
            <person name="Arlian L.G."/>
        </authorList>
    </citation>
    <scope>NUCLEOTIDE SEQUENCE [LARGE SCALE GENOMIC DNA]</scope>
    <source>
        <strain evidence="10">Arlian Lab</strain>
    </source>
</reference>
<keyword evidence="4" id="KW-0028">Amino-acid biosynthesis</keyword>
<dbReference type="Pfam" id="PF00389">
    <property type="entry name" value="2-Hacid_dh"/>
    <property type="match status" value="1"/>
</dbReference>
<dbReference type="InterPro" id="IPR006139">
    <property type="entry name" value="D-isomer_2_OHA_DH_cat_dom"/>
</dbReference>
<keyword evidence="6 7" id="KW-0560">Oxidoreductase</keyword>
<dbReference type="FunFam" id="3.40.50.720:FF:000616">
    <property type="entry name" value="D-3-phosphoglycerate dehydrogenase 2 chloroplastic"/>
    <property type="match status" value="1"/>
</dbReference>
<dbReference type="InterPro" id="IPR029009">
    <property type="entry name" value="ASB_dom_sf"/>
</dbReference>
<dbReference type="Pfam" id="PF02826">
    <property type="entry name" value="2-Hacid_dh_C"/>
    <property type="match status" value="1"/>
</dbReference>
<evidence type="ECO:0000256" key="7">
    <source>
        <dbReference type="RuleBase" id="RU003719"/>
    </source>
</evidence>
<comment type="caution">
    <text evidence="10">The sequence shown here is derived from an EMBL/GenBank/DDBJ whole genome shotgun (WGS) entry which is preliminary data.</text>
</comment>
<dbReference type="VEuPathDB" id="VectorBase:SSCA002188"/>
<evidence type="ECO:0000256" key="4">
    <source>
        <dbReference type="ARBA" id="ARBA00022605"/>
    </source>
</evidence>
<dbReference type="PROSITE" id="PS00671">
    <property type="entry name" value="D_2_HYDROXYACID_DH_3"/>
    <property type="match status" value="1"/>
</dbReference>
<dbReference type="Gene3D" id="3.40.50.720">
    <property type="entry name" value="NAD(P)-binding Rossmann-like Domain"/>
    <property type="match status" value="4"/>
</dbReference>
<evidence type="ECO:0000256" key="5">
    <source>
        <dbReference type="ARBA" id="ARBA00022990"/>
    </source>
</evidence>
<evidence type="ECO:0000256" key="3">
    <source>
        <dbReference type="ARBA" id="ARBA00022553"/>
    </source>
</evidence>
<dbReference type="EMBL" id="JXLN01010995">
    <property type="protein sequence ID" value="KPM06615.1"/>
    <property type="molecule type" value="Genomic_DNA"/>
</dbReference>
<dbReference type="SUPFAM" id="SSF52283">
    <property type="entry name" value="Formate/glycerate dehydrogenase catalytic domain-like"/>
    <property type="match status" value="1"/>
</dbReference>
<protein>
    <recommendedName>
        <fullName evidence="2">D-3-phosphoglycerate dehydrogenase</fullName>
    </recommendedName>
</protein>
<dbReference type="Gene3D" id="3.30.1330.90">
    <property type="entry name" value="D-3-phosphoglycerate dehydrogenase, domain 3"/>
    <property type="match status" value="1"/>
</dbReference>
<organism evidence="10 11">
    <name type="scientific">Sarcoptes scabiei</name>
    <name type="common">Itch mite</name>
    <name type="synonym">Acarus scabiei</name>
    <dbReference type="NCBI Taxonomy" id="52283"/>
    <lineage>
        <taxon>Eukaryota</taxon>
        <taxon>Metazoa</taxon>
        <taxon>Ecdysozoa</taxon>
        <taxon>Arthropoda</taxon>
        <taxon>Chelicerata</taxon>
        <taxon>Arachnida</taxon>
        <taxon>Acari</taxon>
        <taxon>Acariformes</taxon>
        <taxon>Sarcoptiformes</taxon>
        <taxon>Astigmata</taxon>
        <taxon>Psoroptidia</taxon>
        <taxon>Sarcoptoidea</taxon>
        <taxon>Sarcoptidae</taxon>
        <taxon>Sarcoptinae</taxon>
        <taxon>Sarcoptes</taxon>
    </lineage>
</organism>
<dbReference type="PANTHER" id="PTHR42938:SF22">
    <property type="entry name" value="D-3-PHOSPHOGLYCERATE DEHYDROGENASE"/>
    <property type="match status" value="1"/>
</dbReference>
<dbReference type="GO" id="GO:0008652">
    <property type="term" value="P:amino acid biosynthetic process"/>
    <property type="evidence" value="ECO:0007669"/>
    <property type="project" value="UniProtKB-KW"/>
</dbReference>
<dbReference type="InterPro" id="IPR036291">
    <property type="entry name" value="NAD(P)-bd_dom_sf"/>
</dbReference>
<dbReference type="AlphaFoldDB" id="A0A132A7J8"/>
<dbReference type="FunFam" id="3.40.50.720:FF:000038">
    <property type="entry name" value="D-3-phosphoglycerate dehydrogenase"/>
    <property type="match status" value="1"/>
</dbReference>
<proteinExistence type="inferred from homology"/>
<sequence length="472" mass="51885">MFKIKKVLISDSVDEAAIEILRQKQIECDLRVGLDETKLIKIIPEYDALIVRSSTQVNKNIIEAGTSLKLIGRAGVGVDNIDLDAATNAGIVVINAPGGNTISAVELTCAMILTTSRHVAQACHSLKQNVWDRKSFMGNEIKGKTLAIIGLGRIGREVAFRMQSFDLINAKTLAKCRKGVRIINVARGGIVNENDLLDALKSGQCAGAGLDVFQEEPPTNTDLIKHPLVVCTPHLGASTKEAQINVAKEIAEQFIEIINGKSVPGVVNAPLLSEMLQHRNLIWIRLGKNLGRLVATNHNKTQSFKVTIDGFEAIKVSKLIFETIMMGFLSVKTGSEVKMISVSKMAEKHSISGQLMIGSDKCCFSSVTVETVTGEKFVGIPQGRRTYLAEMNGHRFEPVILMEGNLSLLQFKSNKERKLSELFELFENEIISVTRSNCCTNESNPIYCLHSKKSLNFKSILDDLVFVDQLEF</sequence>
<dbReference type="SUPFAM" id="SSF51735">
    <property type="entry name" value="NAD(P)-binding Rossmann-fold domains"/>
    <property type="match status" value="1"/>
</dbReference>
<comment type="similarity">
    <text evidence="7">Belongs to the D-isomer specific 2-hydroxyacid dehydrogenase family.</text>
</comment>
<dbReference type="GO" id="GO:0051287">
    <property type="term" value="F:NAD binding"/>
    <property type="evidence" value="ECO:0007669"/>
    <property type="project" value="InterPro"/>
</dbReference>